<accession>A0ABN8X507</accession>
<protein>
    <submittedName>
        <fullName evidence="1">Uncharacterized protein</fullName>
    </submittedName>
</protein>
<dbReference type="Proteomes" id="UP001162030">
    <property type="component" value="Chromosome"/>
</dbReference>
<evidence type="ECO:0000313" key="1">
    <source>
        <dbReference type="EMBL" id="CAI8791568.1"/>
    </source>
</evidence>
<proteinExistence type="predicted"/>
<evidence type="ECO:0000313" key="2">
    <source>
        <dbReference type="Proteomes" id="UP001162030"/>
    </source>
</evidence>
<name>A0ABN8X507_9GAMM</name>
<sequence length="62" mass="7007">MAWSIPISCATASLTDLAYLKKQQKAWAGLTKLLVPTDLRPPPPDWMPACRQREHTLIVYTI</sequence>
<gene>
    <name evidence="1" type="ORF">MSZNOR_1412</name>
</gene>
<keyword evidence="2" id="KW-1185">Reference proteome</keyword>
<dbReference type="EMBL" id="OX458333">
    <property type="protein sequence ID" value="CAI8791568.1"/>
    <property type="molecule type" value="Genomic_DNA"/>
</dbReference>
<organism evidence="1 2">
    <name type="scientific">Methylocaldum szegediense</name>
    <dbReference type="NCBI Taxonomy" id="73780"/>
    <lineage>
        <taxon>Bacteria</taxon>
        <taxon>Pseudomonadati</taxon>
        <taxon>Pseudomonadota</taxon>
        <taxon>Gammaproteobacteria</taxon>
        <taxon>Methylococcales</taxon>
        <taxon>Methylococcaceae</taxon>
        <taxon>Methylocaldum</taxon>
    </lineage>
</organism>
<reference evidence="1 2" key="1">
    <citation type="submission" date="2023-03" db="EMBL/GenBank/DDBJ databases">
        <authorList>
            <person name="Pearce D."/>
        </authorList>
    </citation>
    <scope>NUCLEOTIDE SEQUENCE [LARGE SCALE GENOMIC DNA]</scope>
    <source>
        <strain evidence="1">Msz</strain>
    </source>
</reference>